<feature type="DNA-binding region" description="H-T-H motif" evidence="4">
    <location>
        <begin position="39"/>
        <end position="58"/>
    </location>
</feature>
<evidence type="ECO:0000313" key="6">
    <source>
        <dbReference type="EMBL" id="SEL74032.1"/>
    </source>
</evidence>
<evidence type="ECO:0000256" key="2">
    <source>
        <dbReference type="ARBA" id="ARBA00023125"/>
    </source>
</evidence>
<dbReference type="Gene3D" id="1.10.357.10">
    <property type="entry name" value="Tetracycline Repressor, domain 2"/>
    <property type="match status" value="1"/>
</dbReference>
<protein>
    <submittedName>
        <fullName evidence="6">Transcriptional regulator, TetR family</fullName>
    </submittedName>
</protein>
<dbReference type="Gene3D" id="1.10.10.60">
    <property type="entry name" value="Homeodomain-like"/>
    <property type="match status" value="1"/>
</dbReference>
<sequence length="197" mass="21565">MMSDSEQPGLRERKKAGTRAAIQRHALRLFREQGYDATTVEQIAQAADVSHRTVFRYFPTKEALVTLDDYDTLIAEACAAQPPELGPVPALRNAFRAVFSDLTDADVTAKQERQALVLSVPSLWAASLANITRTKQTLTELVAARLGRPQPDDRVRAVAGAVFGILLSVWLDWAKDPEMDAPALLDSALAHLESSVN</sequence>
<keyword evidence="2 4" id="KW-0238">DNA-binding</keyword>
<evidence type="ECO:0000313" key="7">
    <source>
        <dbReference type="Proteomes" id="UP000198953"/>
    </source>
</evidence>
<keyword evidence="1" id="KW-0805">Transcription regulation</keyword>
<organism evidence="6 7">
    <name type="scientific">Nonomuraea pusilla</name>
    <dbReference type="NCBI Taxonomy" id="46177"/>
    <lineage>
        <taxon>Bacteria</taxon>
        <taxon>Bacillati</taxon>
        <taxon>Actinomycetota</taxon>
        <taxon>Actinomycetes</taxon>
        <taxon>Streptosporangiales</taxon>
        <taxon>Streptosporangiaceae</taxon>
        <taxon>Nonomuraea</taxon>
    </lineage>
</organism>
<dbReference type="Pfam" id="PF17754">
    <property type="entry name" value="TetR_C_14"/>
    <property type="match status" value="1"/>
</dbReference>
<dbReference type="InterPro" id="IPR023772">
    <property type="entry name" value="DNA-bd_HTH_TetR-type_CS"/>
</dbReference>
<dbReference type="EMBL" id="FOBF01000006">
    <property type="protein sequence ID" value="SEL74032.1"/>
    <property type="molecule type" value="Genomic_DNA"/>
</dbReference>
<dbReference type="GO" id="GO:0000976">
    <property type="term" value="F:transcription cis-regulatory region binding"/>
    <property type="evidence" value="ECO:0007669"/>
    <property type="project" value="TreeGrafter"/>
</dbReference>
<dbReference type="PROSITE" id="PS01081">
    <property type="entry name" value="HTH_TETR_1"/>
    <property type="match status" value="1"/>
</dbReference>
<dbReference type="PROSITE" id="PS50977">
    <property type="entry name" value="HTH_TETR_2"/>
    <property type="match status" value="1"/>
</dbReference>
<dbReference type="SUPFAM" id="SSF46689">
    <property type="entry name" value="Homeodomain-like"/>
    <property type="match status" value="1"/>
</dbReference>
<dbReference type="STRING" id="46177.SAMN05660976_03278"/>
<dbReference type="Pfam" id="PF00440">
    <property type="entry name" value="TetR_N"/>
    <property type="match status" value="1"/>
</dbReference>
<dbReference type="GO" id="GO:0003700">
    <property type="term" value="F:DNA-binding transcription factor activity"/>
    <property type="evidence" value="ECO:0007669"/>
    <property type="project" value="TreeGrafter"/>
</dbReference>
<accession>A0A1H7SN41</accession>
<keyword evidence="3" id="KW-0804">Transcription</keyword>
<evidence type="ECO:0000256" key="1">
    <source>
        <dbReference type="ARBA" id="ARBA00023015"/>
    </source>
</evidence>
<dbReference type="RefSeq" id="WP_055503350.1">
    <property type="nucleotide sequence ID" value="NZ_BBZG01000001.1"/>
</dbReference>
<dbReference type="AlphaFoldDB" id="A0A1H7SN41"/>
<dbReference type="Proteomes" id="UP000198953">
    <property type="component" value="Unassembled WGS sequence"/>
</dbReference>
<proteinExistence type="predicted"/>
<evidence type="ECO:0000259" key="5">
    <source>
        <dbReference type="PROSITE" id="PS50977"/>
    </source>
</evidence>
<dbReference type="PRINTS" id="PR00455">
    <property type="entry name" value="HTHTETR"/>
</dbReference>
<feature type="domain" description="HTH tetR-type" evidence="5">
    <location>
        <begin position="16"/>
        <end position="76"/>
    </location>
</feature>
<dbReference type="InterPro" id="IPR009057">
    <property type="entry name" value="Homeodomain-like_sf"/>
</dbReference>
<dbReference type="InterPro" id="IPR050109">
    <property type="entry name" value="HTH-type_TetR-like_transc_reg"/>
</dbReference>
<gene>
    <name evidence="6" type="ORF">SAMN05660976_03278</name>
</gene>
<dbReference type="InterPro" id="IPR041347">
    <property type="entry name" value="MftR_C"/>
</dbReference>
<dbReference type="InterPro" id="IPR001647">
    <property type="entry name" value="HTH_TetR"/>
</dbReference>
<keyword evidence="7" id="KW-1185">Reference proteome</keyword>
<evidence type="ECO:0000256" key="3">
    <source>
        <dbReference type="ARBA" id="ARBA00023163"/>
    </source>
</evidence>
<evidence type="ECO:0000256" key="4">
    <source>
        <dbReference type="PROSITE-ProRule" id="PRU00335"/>
    </source>
</evidence>
<dbReference type="PANTHER" id="PTHR30055:SF234">
    <property type="entry name" value="HTH-TYPE TRANSCRIPTIONAL REGULATOR BETI"/>
    <property type="match status" value="1"/>
</dbReference>
<dbReference type="PANTHER" id="PTHR30055">
    <property type="entry name" value="HTH-TYPE TRANSCRIPTIONAL REGULATOR RUTR"/>
    <property type="match status" value="1"/>
</dbReference>
<reference evidence="6 7" key="1">
    <citation type="submission" date="2016-10" db="EMBL/GenBank/DDBJ databases">
        <authorList>
            <person name="de Groot N.N."/>
        </authorList>
    </citation>
    <scope>NUCLEOTIDE SEQUENCE [LARGE SCALE GENOMIC DNA]</scope>
    <source>
        <strain evidence="6 7">DSM 43357</strain>
    </source>
</reference>
<name>A0A1H7SN41_9ACTN</name>